<organism evidence="1 2">
    <name type="scientific">Erythrobacter mangrovi</name>
    <dbReference type="NCBI Taxonomy" id="2739433"/>
    <lineage>
        <taxon>Bacteria</taxon>
        <taxon>Pseudomonadati</taxon>
        <taxon>Pseudomonadota</taxon>
        <taxon>Alphaproteobacteria</taxon>
        <taxon>Sphingomonadales</taxon>
        <taxon>Erythrobacteraceae</taxon>
        <taxon>Erythrobacter/Porphyrobacter group</taxon>
        <taxon>Erythrobacter</taxon>
    </lineage>
</organism>
<dbReference type="AlphaFoldDB" id="A0A7D4BVL5"/>
<dbReference type="KEGG" id="emv:HQR01_09335"/>
<evidence type="ECO:0000313" key="2">
    <source>
        <dbReference type="Proteomes" id="UP000504693"/>
    </source>
</evidence>
<evidence type="ECO:0000313" key="1">
    <source>
        <dbReference type="EMBL" id="QKG71547.1"/>
    </source>
</evidence>
<dbReference type="Proteomes" id="UP000504693">
    <property type="component" value="Chromosome"/>
</dbReference>
<dbReference type="CDD" id="cd09627">
    <property type="entry name" value="DOMON_murB_like"/>
    <property type="match status" value="1"/>
</dbReference>
<keyword evidence="2" id="KW-1185">Reference proteome</keyword>
<reference evidence="1 2" key="1">
    <citation type="submission" date="2020-05" db="EMBL/GenBank/DDBJ databases">
        <title>Erythrobacter mangrovi sp. nov., isolated from rhizosphere soil of mangrove plant (Kandelia candel).</title>
        <authorList>
            <person name="Ye Y.H."/>
        </authorList>
    </citation>
    <scope>NUCLEOTIDE SEQUENCE [LARGE SCALE GENOMIC DNA]</scope>
    <source>
        <strain evidence="1 2">EB310</strain>
    </source>
</reference>
<sequence length="181" mass="20483">MQAYPLVPHPAKLPSSVRLVEARVRNDDPHWLTIRWRIDGSSGLVLPKLVGRQRRDELWRTTCFEVFLQSGEGQSYTEFNLSPSEAWNAYDFDDYRQGMRERAGERHPVLTMRPGSSMAIFDAAIPREMLPPQPCAMGLTAVIEEEGQILSYWALAHSAENAPDFHRAACFTARLEAPTLA</sequence>
<name>A0A7D4BVL5_9SPHN</name>
<dbReference type="EMBL" id="CP053921">
    <property type="protein sequence ID" value="QKG71547.1"/>
    <property type="molecule type" value="Genomic_DNA"/>
</dbReference>
<protein>
    <submittedName>
        <fullName evidence="1">DOMON-like domain-containing protein</fullName>
    </submittedName>
</protein>
<proteinExistence type="predicted"/>
<accession>A0A7D4BVL5</accession>
<dbReference type="Gene3D" id="2.60.40.1190">
    <property type="match status" value="1"/>
</dbReference>
<gene>
    <name evidence="1" type="ORF">HQR01_09335</name>
</gene>